<dbReference type="OrthoDB" id="180987at2"/>
<keyword evidence="1" id="KW-0812">Transmembrane</keyword>
<feature type="transmembrane region" description="Helical" evidence="1">
    <location>
        <begin position="230"/>
        <end position="254"/>
    </location>
</feature>
<keyword evidence="3" id="KW-0328">Glycosyltransferase</keyword>
<evidence type="ECO:0000313" key="4">
    <source>
        <dbReference type="Proteomes" id="UP000253426"/>
    </source>
</evidence>
<reference evidence="3 4" key="1">
    <citation type="submission" date="2018-06" db="EMBL/GenBank/DDBJ databases">
        <title>Genomic Encyclopedia of Type Strains, Phase IV (KMG-IV): sequencing the most valuable type-strain genomes for metagenomic binning, comparative biology and taxonomic classification.</title>
        <authorList>
            <person name="Goeker M."/>
        </authorList>
    </citation>
    <scope>NUCLEOTIDE SEQUENCE [LARGE SCALE GENOMIC DNA]</scope>
    <source>
        <strain evidence="3 4">DSM 25532</strain>
    </source>
</reference>
<name>A0A366H7H6_9BACT</name>
<evidence type="ECO:0000256" key="1">
    <source>
        <dbReference type="SAM" id="Phobius"/>
    </source>
</evidence>
<organism evidence="3 4">
    <name type="scientific">Roseimicrobium gellanilyticum</name>
    <dbReference type="NCBI Taxonomy" id="748857"/>
    <lineage>
        <taxon>Bacteria</taxon>
        <taxon>Pseudomonadati</taxon>
        <taxon>Verrucomicrobiota</taxon>
        <taxon>Verrucomicrobiia</taxon>
        <taxon>Verrucomicrobiales</taxon>
        <taxon>Verrucomicrobiaceae</taxon>
        <taxon>Roseimicrobium</taxon>
    </lineage>
</organism>
<feature type="transmembrane region" description="Helical" evidence="1">
    <location>
        <begin position="322"/>
        <end position="343"/>
    </location>
</feature>
<feature type="transmembrane region" description="Helical" evidence="1">
    <location>
        <begin position="266"/>
        <end position="287"/>
    </location>
</feature>
<comment type="caution">
    <text evidence="3">The sequence shown here is derived from an EMBL/GenBank/DDBJ whole genome shotgun (WGS) entry which is preliminary data.</text>
</comment>
<feature type="domain" description="Glycosyltransferase RgtA/B/C/D-like" evidence="2">
    <location>
        <begin position="50"/>
        <end position="209"/>
    </location>
</feature>
<dbReference type="RefSeq" id="WP_113961144.1">
    <property type="nucleotide sequence ID" value="NZ_QNRR01000012.1"/>
</dbReference>
<feature type="transmembrane region" description="Helical" evidence="1">
    <location>
        <begin position="70"/>
        <end position="89"/>
    </location>
</feature>
<keyword evidence="1" id="KW-1133">Transmembrane helix</keyword>
<keyword evidence="1" id="KW-0472">Membrane</keyword>
<feature type="transmembrane region" description="Helical" evidence="1">
    <location>
        <begin position="151"/>
        <end position="179"/>
    </location>
</feature>
<evidence type="ECO:0000259" key="2">
    <source>
        <dbReference type="Pfam" id="PF13231"/>
    </source>
</evidence>
<dbReference type="Pfam" id="PF13231">
    <property type="entry name" value="PMT_2"/>
    <property type="match status" value="1"/>
</dbReference>
<accession>A0A366H7H6</accession>
<evidence type="ECO:0000313" key="3">
    <source>
        <dbReference type="EMBL" id="RBP38006.1"/>
    </source>
</evidence>
<protein>
    <submittedName>
        <fullName evidence="3">Dolichyl-phosphate-mannose-protein mannosyltransferase</fullName>
    </submittedName>
</protein>
<dbReference type="EMBL" id="QNRR01000012">
    <property type="protein sequence ID" value="RBP38006.1"/>
    <property type="molecule type" value="Genomic_DNA"/>
</dbReference>
<dbReference type="GO" id="GO:0016757">
    <property type="term" value="F:glycosyltransferase activity"/>
    <property type="evidence" value="ECO:0007669"/>
    <property type="project" value="UniProtKB-KW"/>
</dbReference>
<gene>
    <name evidence="3" type="ORF">DES53_1124</name>
</gene>
<feature type="transmembrane region" description="Helical" evidence="1">
    <location>
        <begin position="293"/>
        <end position="310"/>
    </location>
</feature>
<feature type="transmembrane region" description="Helical" evidence="1">
    <location>
        <begin position="191"/>
        <end position="210"/>
    </location>
</feature>
<proteinExistence type="predicted"/>
<dbReference type="AlphaFoldDB" id="A0A366H7H6"/>
<sequence>MHRQRFLLPALVVLTVARFLLLPQTALSELEQRVLQHAQEGHLWYEGLGPLLPWLVKVSTFVFGEGGFGVRFFAPLLMLGAGWLLWMLVRGLFDATTASWALLVFQITPVVNLAAVTMTHTSLGIALSVGVMAAVRVALHRDYQFHLHWWLLAAAFAVVFLADWRMSLISVAAVISILITSRGRRALMKWPVLPVLALALGLMLGWFLWWNGKHEWTAFEELPVNAPDSWWQKLLVVLIAFSPLLLAACGWALVKSAVPRPMTYAVSVLQAYAWPLVLLDVLCWMSFPWPYAGMSAWLAPSIALLAHVSVNYDAGPMKKVRWVRALVIALAALQSLWLMGGGLQRVLGLVW</sequence>
<keyword evidence="4" id="KW-1185">Reference proteome</keyword>
<keyword evidence="3" id="KW-0808">Transferase</keyword>
<dbReference type="InterPro" id="IPR038731">
    <property type="entry name" value="RgtA/B/C-like"/>
</dbReference>
<dbReference type="Proteomes" id="UP000253426">
    <property type="component" value="Unassembled WGS sequence"/>
</dbReference>